<sequence length="335" mass="36589">MTALLRKLGADQVSAIGLGVMRASVFYGTPDSDEERFKLFDAALAEGSTFWDTAAYYGDNEELIGRWFKHSGKRDKIFIATKGGFTRAGTNNDPEFLKAGLETSLKNLGVDTIDLYYLARIQHSIPIEKTVAVLAEFVKAGKVKYIGLSECSAATLRRAHAIHPITAVEVEYSPFALDIEGEKNGLLKTCRELGVAVVAYSPLGRGVLTGAYKSPDDFHPDDVRRRFPRFSKEAFPHILNVVDVLEKIAKVHNATSGQVTLAWILAQGEDIIPIPGTKTVKYLAENAGAVNVKLTAEDVDAIRQSAQKLESVVGDLPRYPEGLTNDLFADTVELS</sequence>
<dbReference type="GO" id="GO:0005737">
    <property type="term" value="C:cytoplasm"/>
    <property type="evidence" value="ECO:0007669"/>
    <property type="project" value="TreeGrafter"/>
</dbReference>
<feature type="domain" description="NADP-dependent oxidoreductase" evidence="2">
    <location>
        <begin position="16"/>
        <end position="305"/>
    </location>
</feature>
<evidence type="ECO:0000313" key="3">
    <source>
        <dbReference type="EMBL" id="KAG5163759.1"/>
    </source>
</evidence>
<protein>
    <recommendedName>
        <fullName evidence="2">NADP-dependent oxidoreductase domain-containing protein</fullName>
    </recommendedName>
</protein>
<dbReference type="InterPro" id="IPR036812">
    <property type="entry name" value="NAD(P)_OxRdtase_dom_sf"/>
</dbReference>
<dbReference type="PANTHER" id="PTHR43625:SF40">
    <property type="entry name" value="ALDO-KETO REDUCTASE YAKC [NADP(+)]"/>
    <property type="match status" value="1"/>
</dbReference>
<dbReference type="SUPFAM" id="SSF51430">
    <property type="entry name" value="NAD(P)-linked oxidoreductase"/>
    <property type="match status" value="1"/>
</dbReference>
<dbReference type="GO" id="GO:0016491">
    <property type="term" value="F:oxidoreductase activity"/>
    <property type="evidence" value="ECO:0007669"/>
    <property type="project" value="UniProtKB-KW"/>
</dbReference>
<dbReference type="PRINTS" id="PR00069">
    <property type="entry name" value="ALDKETRDTASE"/>
</dbReference>
<keyword evidence="1" id="KW-0560">Oxidoreductase</keyword>
<dbReference type="Pfam" id="PF00248">
    <property type="entry name" value="Aldo_ket_red"/>
    <property type="match status" value="1"/>
</dbReference>
<gene>
    <name evidence="3" type="ORF">JR316_011550</name>
</gene>
<comment type="caution">
    <text evidence="3">The sequence shown here is derived from an EMBL/GenBank/DDBJ whole genome shotgun (WGS) entry which is preliminary data.</text>
</comment>
<evidence type="ECO:0000259" key="2">
    <source>
        <dbReference type="Pfam" id="PF00248"/>
    </source>
</evidence>
<proteinExistence type="predicted"/>
<accession>A0A8H8CGA2</accession>
<dbReference type="PANTHER" id="PTHR43625">
    <property type="entry name" value="AFLATOXIN B1 ALDEHYDE REDUCTASE"/>
    <property type="match status" value="1"/>
</dbReference>
<dbReference type="OrthoDB" id="37537at2759"/>
<dbReference type="InterPro" id="IPR020471">
    <property type="entry name" value="AKR"/>
</dbReference>
<evidence type="ECO:0000256" key="1">
    <source>
        <dbReference type="ARBA" id="ARBA00023002"/>
    </source>
</evidence>
<dbReference type="Gene3D" id="3.20.20.100">
    <property type="entry name" value="NADP-dependent oxidoreductase domain"/>
    <property type="match status" value="1"/>
</dbReference>
<dbReference type="InterPro" id="IPR023210">
    <property type="entry name" value="NADP_OxRdtase_dom"/>
</dbReference>
<organism evidence="3">
    <name type="scientific">Psilocybe cubensis</name>
    <name type="common">Psychedelic mushroom</name>
    <name type="synonym">Stropharia cubensis</name>
    <dbReference type="NCBI Taxonomy" id="181762"/>
    <lineage>
        <taxon>Eukaryota</taxon>
        <taxon>Fungi</taxon>
        <taxon>Dikarya</taxon>
        <taxon>Basidiomycota</taxon>
        <taxon>Agaricomycotina</taxon>
        <taxon>Agaricomycetes</taxon>
        <taxon>Agaricomycetidae</taxon>
        <taxon>Agaricales</taxon>
        <taxon>Agaricineae</taxon>
        <taxon>Strophariaceae</taxon>
        <taxon>Psilocybe</taxon>
    </lineage>
</organism>
<name>A0A8H8CGA2_PSICU</name>
<dbReference type="AlphaFoldDB" id="A0A8H8CGA2"/>
<dbReference type="EMBL" id="JAFIQS010000014">
    <property type="protein sequence ID" value="KAG5163759.1"/>
    <property type="molecule type" value="Genomic_DNA"/>
</dbReference>
<dbReference type="InterPro" id="IPR050791">
    <property type="entry name" value="Aldo-Keto_reductase"/>
</dbReference>
<reference evidence="3" key="1">
    <citation type="submission" date="2021-02" db="EMBL/GenBank/DDBJ databases">
        <title>Psilocybe cubensis genome.</title>
        <authorList>
            <person name="Mckernan K.J."/>
            <person name="Crawford S."/>
            <person name="Trippe A."/>
            <person name="Kane L.T."/>
            <person name="Mclaughlin S."/>
        </authorList>
    </citation>
    <scope>NUCLEOTIDE SEQUENCE [LARGE SCALE GENOMIC DNA]</scope>
    <source>
        <strain evidence="3">MGC-MH-2018</strain>
    </source>
</reference>